<dbReference type="PROSITE" id="PS51804">
    <property type="entry name" value="ZF_C2HC_LYAR"/>
    <property type="match status" value="2"/>
</dbReference>
<dbReference type="OrthoDB" id="21474at2759"/>
<dbReference type="Gene3D" id="3.30.1490.490">
    <property type="match status" value="1"/>
</dbReference>
<dbReference type="InterPro" id="IPR014898">
    <property type="entry name" value="Znf_C2H2_LYAR"/>
</dbReference>
<gene>
    <name evidence="12" type="ORF">PVAND_007626</name>
</gene>
<feature type="domain" description="Zinc finger C2H2 LYAR-type" evidence="10">
    <location>
        <begin position="31"/>
        <end position="58"/>
    </location>
</feature>
<sequence length="276" mass="31988">MVVFTCNHCGESLKKQVVDKHVFRCKRNIFVSCMDCFKDFDGETYNAHNQCITEAERYSGKDYVAKANQNKGQKKQEAWVDMVRSICETKSNLSQSVKSILETISTYDNIPRKKAKFLNFMKNSFRYMKGNDLEEVWDLLEVAMKENKSTPQQQNNGKNEANGHLKNGDKRKLEDESTNGDVKSKKKRKVEIDEIINQANDQELPIEKFNWGQAIRDIVSAKNNEISLKKLKKKVLNRYKKFSGNEVDEKTESKFNKKLKKINGINVDNDVVRLIE</sequence>
<evidence type="ECO:0008006" key="14">
    <source>
        <dbReference type="Google" id="ProtNLM"/>
    </source>
</evidence>
<keyword evidence="13" id="KW-1185">Reference proteome</keyword>
<dbReference type="FunFam" id="1.10.10.2100:FF:000002">
    <property type="entry name" value="cell growth-regulating nucleolar protein-like"/>
    <property type="match status" value="1"/>
</dbReference>
<keyword evidence="2" id="KW-0479">Metal-binding</keyword>
<dbReference type="Gene3D" id="1.10.10.2100">
    <property type="match status" value="1"/>
</dbReference>
<evidence type="ECO:0000256" key="4">
    <source>
        <dbReference type="ARBA" id="ARBA00022771"/>
    </source>
</evidence>
<dbReference type="InterPro" id="IPR058719">
    <property type="entry name" value="WHD_LYAR"/>
</dbReference>
<evidence type="ECO:0000256" key="5">
    <source>
        <dbReference type="ARBA" id="ARBA00022833"/>
    </source>
</evidence>
<evidence type="ECO:0000256" key="1">
    <source>
        <dbReference type="ARBA" id="ARBA00004123"/>
    </source>
</evidence>
<dbReference type="GO" id="GO:0003677">
    <property type="term" value="F:DNA binding"/>
    <property type="evidence" value="ECO:0007669"/>
    <property type="project" value="InterPro"/>
</dbReference>
<keyword evidence="7" id="KW-0539">Nucleus</keyword>
<evidence type="ECO:0000259" key="11">
    <source>
        <dbReference type="Pfam" id="PF25879"/>
    </source>
</evidence>
<feature type="domain" description="Cell growth-regulating nucleolar protein-like winged helix" evidence="11">
    <location>
        <begin position="207"/>
        <end position="275"/>
    </location>
</feature>
<evidence type="ECO:0000259" key="10">
    <source>
        <dbReference type="Pfam" id="PF08790"/>
    </source>
</evidence>
<dbReference type="Proteomes" id="UP001107558">
    <property type="component" value="Chromosome 2"/>
</dbReference>
<accession>A0A9J6C8D9</accession>
<evidence type="ECO:0000256" key="2">
    <source>
        <dbReference type="ARBA" id="ARBA00022723"/>
    </source>
</evidence>
<dbReference type="GO" id="GO:0000122">
    <property type="term" value="P:negative regulation of transcription by RNA polymerase II"/>
    <property type="evidence" value="ECO:0007669"/>
    <property type="project" value="UniProtKB-ARBA"/>
</dbReference>
<keyword evidence="5" id="KW-0862">Zinc</keyword>
<feature type="compositionally biased region" description="Basic and acidic residues" evidence="9">
    <location>
        <begin position="161"/>
        <end position="175"/>
    </location>
</feature>
<dbReference type="InterPro" id="IPR039999">
    <property type="entry name" value="LYAR"/>
</dbReference>
<keyword evidence="4 8" id="KW-0863">Zinc-finger</keyword>
<feature type="region of interest" description="Disordered" evidence="9">
    <location>
        <begin position="147"/>
        <end position="187"/>
    </location>
</feature>
<dbReference type="GO" id="GO:0006364">
    <property type="term" value="P:rRNA processing"/>
    <property type="evidence" value="ECO:0007669"/>
    <property type="project" value="TreeGrafter"/>
</dbReference>
<keyword evidence="6" id="KW-0175">Coiled coil</keyword>
<comment type="subcellular location">
    <subcellularLocation>
        <location evidence="1">Nucleus</location>
    </subcellularLocation>
</comment>
<dbReference type="SUPFAM" id="SSF57667">
    <property type="entry name" value="beta-beta-alpha zinc fingers"/>
    <property type="match status" value="2"/>
</dbReference>
<dbReference type="AlphaFoldDB" id="A0A9J6C8D9"/>
<dbReference type="PANTHER" id="PTHR13100">
    <property type="entry name" value="CELL GROWTH-REGULATING NUCLEOLAR PROTEIN LYAR"/>
    <property type="match status" value="1"/>
</dbReference>
<evidence type="ECO:0000256" key="8">
    <source>
        <dbReference type="PROSITE-ProRule" id="PRU01145"/>
    </source>
</evidence>
<dbReference type="GO" id="GO:0008270">
    <property type="term" value="F:zinc ion binding"/>
    <property type="evidence" value="ECO:0007669"/>
    <property type="project" value="UniProtKB-KW"/>
</dbReference>
<protein>
    <recommendedName>
        <fullName evidence="14">Cell growth-regulating nucleolar protein</fullName>
    </recommendedName>
</protein>
<dbReference type="Pfam" id="PF25879">
    <property type="entry name" value="WHD_LYAR"/>
    <property type="match status" value="1"/>
</dbReference>
<dbReference type="InterPro" id="IPR036236">
    <property type="entry name" value="Znf_C2H2_sf"/>
</dbReference>
<organism evidence="12 13">
    <name type="scientific">Polypedilum vanderplanki</name>
    <name type="common">Sleeping chironomid midge</name>
    <dbReference type="NCBI Taxonomy" id="319348"/>
    <lineage>
        <taxon>Eukaryota</taxon>
        <taxon>Metazoa</taxon>
        <taxon>Ecdysozoa</taxon>
        <taxon>Arthropoda</taxon>
        <taxon>Hexapoda</taxon>
        <taxon>Insecta</taxon>
        <taxon>Pterygota</taxon>
        <taxon>Neoptera</taxon>
        <taxon>Endopterygota</taxon>
        <taxon>Diptera</taxon>
        <taxon>Nematocera</taxon>
        <taxon>Chironomoidea</taxon>
        <taxon>Chironomidae</taxon>
        <taxon>Chironominae</taxon>
        <taxon>Polypedilum</taxon>
        <taxon>Polypedilum</taxon>
    </lineage>
</organism>
<reference evidence="12" key="1">
    <citation type="submission" date="2021-03" db="EMBL/GenBank/DDBJ databases">
        <title>Chromosome level genome of the anhydrobiotic midge Polypedilum vanderplanki.</title>
        <authorList>
            <person name="Yoshida Y."/>
            <person name="Kikawada T."/>
            <person name="Gusev O."/>
        </authorList>
    </citation>
    <scope>NUCLEOTIDE SEQUENCE</scope>
    <source>
        <strain evidence="12">NIAS01</strain>
        <tissue evidence="12">Whole body or cell culture</tissue>
    </source>
</reference>
<dbReference type="FunFam" id="3.30.1490.490:FF:000001">
    <property type="entry name" value="cell growth-regulating nucleolar protein-like"/>
    <property type="match status" value="1"/>
</dbReference>
<keyword evidence="3" id="KW-0677">Repeat</keyword>
<evidence type="ECO:0000256" key="6">
    <source>
        <dbReference type="ARBA" id="ARBA00023054"/>
    </source>
</evidence>
<dbReference type="EMBL" id="JADBJN010000002">
    <property type="protein sequence ID" value="KAG5677910.1"/>
    <property type="molecule type" value="Genomic_DNA"/>
</dbReference>
<feature type="compositionally biased region" description="Polar residues" evidence="9">
    <location>
        <begin position="149"/>
        <end position="159"/>
    </location>
</feature>
<proteinExistence type="predicted"/>
<evidence type="ECO:0000313" key="12">
    <source>
        <dbReference type="EMBL" id="KAG5677910.1"/>
    </source>
</evidence>
<evidence type="ECO:0000256" key="9">
    <source>
        <dbReference type="SAM" id="MobiDB-lite"/>
    </source>
</evidence>
<evidence type="ECO:0000256" key="3">
    <source>
        <dbReference type="ARBA" id="ARBA00022737"/>
    </source>
</evidence>
<comment type="caution">
    <text evidence="12">The sequence shown here is derived from an EMBL/GenBank/DDBJ whole genome shotgun (WGS) entry which is preliminary data.</text>
</comment>
<dbReference type="GO" id="GO:0005730">
    <property type="term" value="C:nucleolus"/>
    <property type="evidence" value="ECO:0007669"/>
    <property type="project" value="UniProtKB-ARBA"/>
</dbReference>
<evidence type="ECO:0000313" key="13">
    <source>
        <dbReference type="Proteomes" id="UP001107558"/>
    </source>
</evidence>
<dbReference type="PANTHER" id="PTHR13100:SF10">
    <property type="entry name" value="CELL GROWTH-REGULATING NUCLEOLAR PROTEIN"/>
    <property type="match status" value="1"/>
</dbReference>
<name>A0A9J6C8D9_POLVA</name>
<evidence type="ECO:0000256" key="7">
    <source>
        <dbReference type="ARBA" id="ARBA00023242"/>
    </source>
</evidence>
<dbReference type="Pfam" id="PF08790">
    <property type="entry name" value="zf-LYAR"/>
    <property type="match status" value="1"/>
</dbReference>